<keyword evidence="11" id="KW-0812">Transmembrane</keyword>
<proteinExistence type="predicted"/>
<dbReference type="PANTHER" id="PTHR20961">
    <property type="entry name" value="GLYCOSYLTRANSFERASE"/>
    <property type="match status" value="1"/>
</dbReference>
<dbReference type="EMBL" id="CDSF01000155">
    <property type="protein sequence ID" value="CEP03791.1"/>
    <property type="molecule type" value="Genomic_DNA"/>
</dbReference>
<keyword evidence="2" id="KW-0328">Glycosyltransferase</keyword>
<dbReference type="AlphaFoldDB" id="A0A0G4J8Z7"/>
<dbReference type="Proteomes" id="UP000039324">
    <property type="component" value="Unassembled WGS sequence"/>
</dbReference>
<dbReference type="InterPro" id="IPR049625">
    <property type="entry name" value="Glyco_transf_61_cat"/>
</dbReference>
<feature type="domain" description="Glycosyltransferase 61 catalytic" evidence="12">
    <location>
        <begin position="741"/>
        <end position="853"/>
    </location>
</feature>
<evidence type="ECO:0000256" key="5">
    <source>
        <dbReference type="ARBA" id="ARBA00022824"/>
    </source>
</evidence>
<feature type="domain" description="Glycosyltransferase 61 catalytic" evidence="12">
    <location>
        <begin position="268"/>
        <end position="382"/>
    </location>
</feature>
<dbReference type="InterPro" id="IPR007657">
    <property type="entry name" value="Glycosyltransferase_61"/>
</dbReference>
<dbReference type="OrthoDB" id="529273at2759"/>
<evidence type="ECO:0000313" key="13">
    <source>
        <dbReference type="EMBL" id="CEP03791.1"/>
    </source>
</evidence>
<comment type="catalytic activity">
    <reaction evidence="9">
        <text>L-seryl-[protein] + UDP-N-acetyl-alpha-D-glucosamine = 3-O-(N-acetyl-beta-D-glucosaminyl)-L-seryl-[protein] + UDP + H(+)</text>
        <dbReference type="Rhea" id="RHEA:48904"/>
        <dbReference type="Rhea" id="RHEA-COMP:9863"/>
        <dbReference type="Rhea" id="RHEA-COMP:12251"/>
        <dbReference type="ChEBI" id="CHEBI:15378"/>
        <dbReference type="ChEBI" id="CHEBI:29999"/>
        <dbReference type="ChEBI" id="CHEBI:57705"/>
        <dbReference type="ChEBI" id="CHEBI:58223"/>
        <dbReference type="ChEBI" id="CHEBI:90838"/>
        <dbReference type="EC" id="2.4.1.255"/>
    </reaction>
</comment>
<organism evidence="13 14">
    <name type="scientific">Plasmodiophora brassicae</name>
    <name type="common">Clubroot disease agent</name>
    <dbReference type="NCBI Taxonomy" id="37360"/>
    <lineage>
        <taxon>Eukaryota</taxon>
        <taxon>Sar</taxon>
        <taxon>Rhizaria</taxon>
        <taxon>Endomyxa</taxon>
        <taxon>Phytomyxea</taxon>
        <taxon>Plasmodiophorida</taxon>
        <taxon>Plasmodiophoridae</taxon>
        <taxon>Plasmodiophora</taxon>
    </lineage>
</organism>
<dbReference type="EC" id="2.4.1.255" evidence="1"/>
<dbReference type="PANTHER" id="PTHR20961:SF148">
    <property type="entry name" value="EGF DOMAIN-SPECIFIC O-LINKED N-ACETYLGLUCOSAMINE TRANSFERASE"/>
    <property type="match status" value="1"/>
</dbReference>
<evidence type="ECO:0000256" key="7">
    <source>
        <dbReference type="ARBA" id="ARBA00040944"/>
    </source>
</evidence>
<protein>
    <recommendedName>
        <fullName evidence="7">EGF domain-specific O-linked N-acetylglucosamine transferase</fullName>
        <ecNumber evidence="1">2.4.1.255</ecNumber>
    </recommendedName>
    <alternativeName>
        <fullName evidence="8">Extracellular O-linked N-acetylglucosamine transferase</fullName>
    </alternativeName>
</protein>
<dbReference type="GO" id="GO:0097363">
    <property type="term" value="F:protein O-acetylglucosaminyltransferase activity"/>
    <property type="evidence" value="ECO:0007669"/>
    <property type="project" value="UniProtKB-EC"/>
</dbReference>
<dbReference type="STRING" id="37360.A0A0G4J8Z7"/>
<feature type="transmembrane region" description="Helical" evidence="11">
    <location>
        <begin position="12"/>
        <end position="35"/>
    </location>
</feature>
<name>A0A0G4J8Z7_PLABS</name>
<reference evidence="13 14" key="1">
    <citation type="submission" date="2015-02" db="EMBL/GenBank/DDBJ databases">
        <authorList>
            <person name="Chooi Y.-H."/>
        </authorList>
    </citation>
    <scope>NUCLEOTIDE SEQUENCE [LARGE SCALE GENOMIC DNA]</scope>
    <source>
        <strain evidence="13">E3</strain>
    </source>
</reference>
<evidence type="ECO:0000256" key="6">
    <source>
        <dbReference type="ARBA" id="ARBA00023180"/>
    </source>
</evidence>
<keyword evidence="11" id="KW-0472">Membrane</keyword>
<keyword evidence="4" id="KW-0732">Signal</keyword>
<evidence type="ECO:0000313" key="14">
    <source>
        <dbReference type="Proteomes" id="UP000039324"/>
    </source>
</evidence>
<accession>A0A0G4J8Z7</accession>
<evidence type="ECO:0000256" key="10">
    <source>
        <dbReference type="ARBA" id="ARBA00049432"/>
    </source>
</evidence>
<evidence type="ECO:0000256" key="2">
    <source>
        <dbReference type="ARBA" id="ARBA00022676"/>
    </source>
</evidence>
<keyword evidence="14" id="KW-1185">Reference proteome</keyword>
<keyword evidence="3" id="KW-0808">Transferase</keyword>
<comment type="catalytic activity">
    <reaction evidence="10">
        <text>L-threonyl-[protein] + UDP-N-acetyl-alpha-D-glucosamine = 3-O-(N-acetyl-beta-D-glucosaminyl)-L-threonyl-[protein] + UDP + H(+)</text>
        <dbReference type="Rhea" id="RHEA:48908"/>
        <dbReference type="Rhea" id="RHEA-COMP:11060"/>
        <dbReference type="Rhea" id="RHEA-COMP:12252"/>
        <dbReference type="ChEBI" id="CHEBI:15378"/>
        <dbReference type="ChEBI" id="CHEBI:30013"/>
        <dbReference type="ChEBI" id="CHEBI:57705"/>
        <dbReference type="ChEBI" id="CHEBI:58223"/>
        <dbReference type="ChEBI" id="CHEBI:90840"/>
        <dbReference type="EC" id="2.4.1.255"/>
    </reaction>
</comment>
<evidence type="ECO:0000256" key="4">
    <source>
        <dbReference type="ARBA" id="ARBA00022729"/>
    </source>
</evidence>
<dbReference type="Pfam" id="PF04577">
    <property type="entry name" value="Glyco_transf_61"/>
    <property type="match status" value="2"/>
</dbReference>
<sequence>MRGARVAGVKFVAVLAAVCITWVVMLASSVVVPFVQQQRWANRFSDCDATLGWGLLRTWKSLAPSNICMPGGASSAIAKTVHGILYPTTTESHLEFYNVSLDTQSLLSDKATNLDLACNIGGLSNEQVLVPDEFLTLKRKPTRMLSQQCDGRWHERPILLAVRHEFWNLYHSLESLIGAFQAVHIADLDPSTVDVIIADGSLKARRPGIDELWKAVFPRLVPMKTLVDINTTLCARRAVLGMTGRHGSILVHTWYPFSPCARSPGNLLLQDFSLRILRHFQLVDYRPPASGPFIVTFIARRPDANFTFGGRTMSMETESEILDVINDTPPVNGRPFHASAVEFTALSISDQVRTARGSHVLIGTHGAGLSHVLWLAEGAGLVELKTEIVLPFRSVQHVFHNMAVWSRRPYRHVSYLSSQYDIDRRELQDAIRHVVIEGMHRTVDVGSDVTAVTRVRQMQHRRSACSFWGHCPSGSPAMRAQDAAALALMAFACLLFLVVLTSDVVVPFVRQQRWVNQFTNCDASLGWGFLRTWTGTAPFDICTPGGMSSATAKTMHGVVNPTTTESHLEFYNVGLDIESLLSRSPTTLELSCDVTEFNNEQALVPAEFLALQPLPAATLAQKCLGRWHKRPILLAARHEYWNLYHSMESLLGAFQAILIAGLDPSGVDVIIADGSVTSKRPEIDTFWGAIFPNIVPVEALQDADRTVCARQAILGMSGRHGSILVNTWYPFSPCTQSPGNLLLQDFSQRIVGHFQLADHRPPTSGPFIITFIARRPKSSYGGRAMSVDQESEIVDTINDMPPINGRTIQATSLDFASMSTVEQVRQARGSHVLVGTHGAGLTHVLWLAESAGLVELKTEVVLPIRSVQHVYHNMAMWIQRPYRRVSYLSGQYDVDRRELQRAIRQVLVEGLQIRSQS</sequence>
<keyword evidence="6" id="KW-0325">Glycoprotein</keyword>
<evidence type="ECO:0000256" key="1">
    <source>
        <dbReference type="ARBA" id="ARBA00011970"/>
    </source>
</evidence>
<keyword evidence="5" id="KW-0256">Endoplasmic reticulum</keyword>
<evidence type="ECO:0000256" key="9">
    <source>
        <dbReference type="ARBA" id="ARBA00048317"/>
    </source>
</evidence>
<evidence type="ECO:0000259" key="12">
    <source>
        <dbReference type="Pfam" id="PF04577"/>
    </source>
</evidence>
<gene>
    <name evidence="13" type="ORF">PBRA_003398</name>
</gene>
<keyword evidence="11" id="KW-1133">Transmembrane helix</keyword>
<evidence type="ECO:0000256" key="8">
    <source>
        <dbReference type="ARBA" id="ARBA00042574"/>
    </source>
</evidence>
<evidence type="ECO:0000256" key="3">
    <source>
        <dbReference type="ARBA" id="ARBA00022679"/>
    </source>
</evidence>
<evidence type="ECO:0000256" key="11">
    <source>
        <dbReference type="SAM" id="Phobius"/>
    </source>
</evidence>